<evidence type="ECO:0000259" key="7">
    <source>
        <dbReference type="PROSITE" id="PS50262"/>
    </source>
</evidence>
<dbReference type="AlphaFoldDB" id="A0A915DB25"/>
<dbReference type="PRINTS" id="PR00237">
    <property type="entry name" value="GPCRRHODOPSN"/>
</dbReference>
<evidence type="ECO:0000313" key="8">
    <source>
        <dbReference type="Proteomes" id="UP000887574"/>
    </source>
</evidence>
<dbReference type="GO" id="GO:0004930">
    <property type="term" value="F:G protein-coupled receptor activity"/>
    <property type="evidence" value="ECO:0007669"/>
    <property type="project" value="InterPro"/>
</dbReference>
<dbReference type="PANTHER" id="PTHR47023">
    <property type="entry name" value="SEX PEPTIDE RECEPTOR"/>
    <property type="match status" value="1"/>
</dbReference>
<comment type="subcellular location">
    <subcellularLocation>
        <location evidence="1">Membrane</location>
    </subcellularLocation>
</comment>
<dbReference type="InterPro" id="IPR017452">
    <property type="entry name" value="GPCR_Rhodpsn_7TM"/>
</dbReference>
<keyword evidence="4 6" id="KW-0472">Membrane</keyword>
<dbReference type="PROSITE" id="PS50262">
    <property type="entry name" value="G_PROTEIN_RECEP_F1_2"/>
    <property type="match status" value="1"/>
</dbReference>
<evidence type="ECO:0000256" key="1">
    <source>
        <dbReference type="ARBA" id="ARBA00004370"/>
    </source>
</evidence>
<evidence type="ECO:0000256" key="6">
    <source>
        <dbReference type="SAM" id="Phobius"/>
    </source>
</evidence>
<sequence>MVDEWDYMDGEENGVVIINIAQSVPLEYALPLYGFLMPLLVAVTTVTNTFIVVVLSQKHLRTPTNFVLVSMAIADLLTGLTSLPWFLYYYTLKGYEADEQWGLNSFWCHVYPFLSYIIPTIWHTAGIWLTVFLAVQRYVYVCVPSFVHRLCTPKTTRVAVAFITAFSLLTEMPDLLGKYMEQVEVDDRSICILRHSSWVLEVLGVQLFYTFHYWFRVALVQVLPCILLIIFTYKLARTIHQTEVRKRSWVSAMSELPSSSNYHNSSDPAYGEESNGNSANPVVTLSEFLALHCYVANLML</sequence>
<feature type="transmembrane region" description="Helical" evidence="6">
    <location>
        <begin position="110"/>
        <end position="135"/>
    </location>
</feature>
<organism evidence="8 9">
    <name type="scientific">Ditylenchus dipsaci</name>
    <dbReference type="NCBI Taxonomy" id="166011"/>
    <lineage>
        <taxon>Eukaryota</taxon>
        <taxon>Metazoa</taxon>
        <taxon>Ecdysozoa</taxon>
        <taxon>Nematoda</taxon>
        <taxon>Chromadorea</taxon>
        <taxon>Rhabditida</taxon>
        <taxon>Tylenchina</taxon>
        <taxon>Tylenchomorpha</taxon>
        <taxon>Sphaerularioidea</taxon>
        <taxon>Anguinidae</taxon>
        <taxon>Anguininae</taxon>
        <taxon>Ditylenchus</taxon>
    </lineage>
</organism>
<accession>A0A915DB25</accession>
<evidence type="ECO:0000256" key="4">
    <source>
        <dbReference type="ARBA" id="ARBA00023136"/>
    </source>
</evidence>
<keyword evidence="8" id="KW-1185">Reference proteome</keyword>
<dbReference type="SUPFAM" id="SSF81321">
    <property type="entry name" value="Family A G protein-coupled receptor-like"/>
    <property type="match status" value="1"/>
</dbReference>
<evidence type="ECO:0000256" key="2">
    <source>
        <dbReference type="ARBA" id="ARBA00022692"/>
    </source>
</evidence>
<evidence type="ECO:0000256" key="3">
    <source>
        <dbReference type="ARBA" id="ARBA00022989"/>
    </source>
</evidence>
<feature type="domain" description="G-protein coupled receptors family 1 profile" evidence="7">
    <location>
        <begin position="47"/>
        <end position="300"/>
    </location>
</feature>
<name>A0A915DB25_9BILA</name>
<dbReference type="Pfam" id="PF00001">
    <property type="entry name" value="7tm_1"/>
    <property type="match status" value="1"/>
</dbReference>
<dbReference type="Gene3D" id="1.20.1070.10">
    <property type="entry name" value="Rhodopsin 7-helix transmembrane proteins"/>
    <property type="match status" value="1"/>
</dbReference>
<dbReference type="InterPro" id="IPR000276">
    <property type="entry name" value="GPCR_Rhodpsn"/>
</dbReference>
<feature type="region of interest" description="Disordered" evidence="5">
    <location>
        <begin position="256"/>
        <end position="275"/>
    </location>
</feature>
<feature type="transmembrane region" description="Helical" evidence="6">
    <location>
        <begin position="155"/>
        <end position="172"/>
    </location>
</feature>
<dbReference type="CDD" id="cd14978">
    <property type="entry name" value="7tmA_FMRFamide_R-like"/>
    <property type="match status" value="1"/>
</dbReference>
<feature type="compositionally biased region" description="Polar residues" evidence="5">
    <location>
        <begin position="256"/>
        <end position="267"/>
    </location>
</feature>
<feature type="transmembrane region" description="Helical" evidence="6">
    <location>
        <begin position="32"/>
        <end position="55"/>
    </location>
</feature>
<keyword evidence="2 6" id="KW-0812">Transmembrane</keyword>
<dbReference type="WBParaSite" id="jg17757">
    <property type="protein sequence ID" value="jg17757"/>
    <property type="gene ID" value="jg17757"/>
</dbReference>
<keyword evidence="3 6" id="KW-1133">Transmembrane helix</keyword>
<dbReference type="GO" id="GO:0016020">
    <property type="term" value="C:membrane"/>
    <property type="evidence" value="ECO:0007669"/>
    <property type="project" value="UniProtKB-SubCell"/>
</dbReference>
<evidence type="ECO:0000256" key="5">
    <source>
        <dbReference type="SAM" id="MobiDB-lite"/>
    </source>
</evidence>
<proteinExistence type="predicted"/>
<feature type="transmembrane region" description="Helical" evidence="6">
    <location>
        <begin position="213"/>
        <end position="236"/>
    </location>
</feature>
<dbReference type="PANTHER" id="PTHR47023:SF1">
    <property type="entry name" value="SEX PEPTIDE RECEPTOR"/>
    <property type="match status" value="1"/>
</dbReference>
<protein>
    <submittedName>
        <fullName evidence="9">G-protein coupled receptors family 1 profile domain-containing protein</fullName>
    </submittedName>
</protein>
<feature type="transmembrane region" description="Helical" evidence="6">
    <location>
        <begin position="67"/>
        <end position="90"/>
    </location>
</feature>
<dbReference type="InterPro" id="IPR053071">
    <property type="entry name" value="GPCR1-related_rcpt"/>
</dbReference>
<dbReference type="Proteomes" id="UP000887574">
    <property type="component" value="Unplaced"/>
</dbReference>
<evidence type="ECO:0000313" key="9">
    <source>
        <dbReference type="WBParaSite" id="jg17757"/>
    </source>
</evidence>
<reference evidence="9" key="1">
    <citation type="submission" date="2022-11" db="UniProtKB">
        <authorList>
            <consortium name="WormBaseParasite"/>
        </authorList>
    </citation>
    <scope>IDENTIFICATION</scope>
</reference>